<evidence type="ECO:0000256" key="2">
    <source>
        <dbReference type="ARBA" id="ARBA00022481"/>
    </source>
</evidence>
<keyword evidence="4 6" id="KW-1133">Transmembrane helix</keyword>
<dbReference type="SUPFAM" id="SSF54523">
    <property type="entry name" value="Pili subunits"/>
    <property type="match status" value="1"/>
</dbReference>
<evidence type="ECO:0000256" key="6">
    <source>
        <dbReference type="SAM" id="Phobius"/>
    </source>
</evidence>
<accession>A0A4Q0AJV5</accession>
<dbReference type="PANTHER" id="PTHR30093:SF44">
    <property type="entry name" value="TYPE II SECRETION SYSTEM CORE PROTEIN G"/>
    <property type="match status" value="1"/>
</dbReference>
<proteinExistence type="predicted"/>
<evidence type="ECO:0000256" key="1">
    <source>
        <dbReference type="ARBA" id="ARBA00004167"/>
    </source>
</evidence>
<comment type="caution">
    <text evidence="7">The sequence shown here is derived from an EMBL/GenBank/DDBJ whole genome shotgun (WGS) entry which is preliminary data.</text>
</comment>
<dbReference type="InterPro" id="IPR012902">
    <property type="entry name" value="N_methyl_site"/>
</dbReference>
<dbReference type="GO" id="GO:0016020">
    <property type="term" value="C:membrane"/>
    <property type="evidence" value="ECO:0007669"/>
    <property type="project" value="UniProtKB-SubCell"/>
</dbReference>
<reference evidence="7" key="1">
    <citation type="submission" date="2019-01" db="EMBL/GenBank/DDBJ databases">
        <title>Genomic signatures and co-occurrence patterns of the ultra-small Saccharimodia (Patescibacteria phylum) suggest a symbiotic lifestyle.</title>
        <authorList>
            <person name="Lemos L."/>
            <person name="Medeiros J."/>
            <person name="Andreote F."/>
            <person name="Fernandes G."/>
            <person name="Varani A."/>
            <person name="Oliveira G."/>
            <person name="Pylro V."/>
        </authorList>
    </citation>
    <scope>NUCLEOTIDE SEQUENCE [LARGE SCALE GENOMIC DNA]</scope>
    <source>
        <strain evidence="7">AMD01</strain>
    </source>
</reference>
<keyword evidence="8" id="KW-1185">Reference proteome</keyword>
<evidence type="ECO:0000313" key="8">
    <source>
        <dbReference type="Proteomes" id="UP000289269"/>
    </source>
</evidence>
<keyword evidence="5 6" id="KW-0472">Membrane</keyword>
<keyword evidence="3 6" id="KW-0812">Transmembrane</keyword>
<gene>
    <name evidence="7" type="ORF">EOT04_00500</name>
</gene>
<protein>
    <submittedName>
        <fullName evidence="7">Prepilin-type N-terminal cleavage/methylation domain-containing protein</fullName>
    </submittedName>
</protein>
<dbReference type="Pfam" id="PF07963">
    <property type="entry name" value="N_methyl"/>
    <property type="match status" value="1"/>
</dbReference>
<evidence type="ECO:0000256" key="5">
    <source>
        <dbReference type="ARBA" id="ARBA00023136"/>
    </source>
</evidence>
<evidence type="ECO:0000313" key="7">
    <source>
        <dbReference type="EMBL" id="RWZ79727.1"/>
    </source>
</evidence>
<dbReference type="Proteomes" id="UP000289269">
    <property type="component" value="Unassembled WGS sequence"/>
</dbReference>
<comment type="subcellular location">
    <subcellularLocation>
        <location evidence="1">Membrane</location>
        <topology evidence="1">Single-pass membrane protein</topology>
    </subcellularLocation>
</comment>
<dbReference type="NCBIfam" id="TIGR02532">
    <property type="entry name" value="IV_pilin_GFxxxE"/>
    <property type="match status" value="1"/>
</dbReference>
<name>A0A4Q0AJV5_9BACT</name>
<sequence>MNASLHRSARTKNGFTILEVLIVMVIIAILATIVLNYYGGAKERAYLKKADSELNIMASAVKFYTQKYNAYPPDVNRGLPAGLNEFLSADQGKNWPDGPWPGSVYDYDYFNNSGETVQISIRFCPIGGPLSACKFPPEPWAANFGVDSSYYYCIKGNCKAHPSQPDSYPGYCVNCPGNKAILG</sequence>
<keyword evidence="2" id="KW-0488">Methylation</keyword>
<dbReference type="AlphaFoldDB" id="A0A4Q0AJV5"/>
<dbReference type="PANTHER" id="PTHR30093">
    <property type="entry name" value="GENERAL SECRETION PATHWAY PROTEIN G"/>
    <property type="match status" value="1"/>
</dbReference>
<feature type="transmembrane region" description="Helical" evidence="6">
    <location>
        <begin position="20"/>
        <end position="39"/>
    </location>
</feature>
<evidence type="ECO:0000256" key="4">
    <source>
        <dbReference type="ARBA" id="ARBA00022989"/>
    </source>
</evidence>
<evidence type="ECO:0000256" key="3">
    <source>
        <dbReference type="ARBA" id="ARBA00022692"/>
    </source>
</evidence>
<dbReference type="EMBL" id="SCKW01000003">
    <property type="protein sequence ID" value="RWZ79727.1"/>
    <property type="molecule type" value="Genomic_DNA"/>
</dbReference>
<dbReference type="InterPro" id="IPR045584">
    <property type="entry name" value="Pilin-like"/>
</dbReference>
<dbReference type="Gene3D" id="3.30.700.10">
    <property type="entry name" value="Glycoprotein, Type 4 Pilin"/>
    <property type="match status" value="1"/>
</dbReference>
<organism evidence="7 8">
    <name type="scientific">Candidatus Chaera renei</name>
    <dbReference type="NCBI Taxonomy" id="2506947"/>
    <lineage>
        <taxon>Bacteria</taxon>
        <taxon>Candidatus Saccharimonadota</taxon>
        <taxon>Candidatus Saccharimonadia</taxon>
        <taxon>Candidatus Saccharimonadales</taxon>
        <taxon>Candidatus Saccharimonadaceae</taxon>
        <taxon>Candidatus Chaera</taxon>
    </lineage>
</organism>